<accession>A0A8H3F5P4</accession>
<dbReference type="GO" id="GO:0033934">
    <property type="term" value="F:glucan 1,4-alpha-maltotriohydrolase activity"/>
    <property type="evidence" value="ECO:0007669"/>
    <property type="project" value="TreeGrafter"/>
</dbReference>
<dbReference type="PANTHER" id="PTHR10357">
    <property type="entry name" value="ALPHA-AMYLASE FAMILY MEMBER"/>
    <property type="match status" value="1"/>
</dbReference>
<dbReference type="OrthoDB" id="1740265at2759"/>
<dbReference type="InterPro" id="IPR006047">
    <property type="entry name" value="GH13_cat_dom"/>
</dbReference>
<evidence type="ECO:0000256" key="3">
    <source>
        <dbReference type="ARBA" id="ARBA00023295"/>
    </source>
</evidence>
<dbReference type="SUPFAM" id="SSF51445">
    <property type="entry name" value="(Trans)glycosidases"/>
    <property type="match status" value="1"/>
</dbReference>
<evidence type="ECO:0000259" key="5">
    <source>
        <dbReference type="SMART" id="SM00642"/>
    </source>
</evidence>
<reference evidence="6" key="1">
    <citation type="submission" date="2021-03" db="EMBL/GenBank/DDBJ databases">
        <authorList>
            <person name="Tagirdzhanova G."/>
        </authorList>
    </citation>
    <scope>NUCLEOTIDE SEQUENCE</scope>
</reference>
<dbReference type="AlphaFoldDB" id="A0A8H3F5P4"/>
<comment type="caution">
    <text evidence="6">The sequence shown here is derived from an EMBL/GenBank/DDBJ whole genome shotgun (WGS) entry which is preliminary data.</text>
</comment>
<dbReference type="GO" id="GO:0005987">
    <property type="term" value="P:sucrose catabolic process"/>
    <property type="evidence" value="ECO:0007669"/>
    <property type="project" value="TreeGrafter"/>
</dbReference>
<keyword evidence="7" id="KW-1185">Reference proteome</keyword>
<organism evidence="6 7">
    <name type="scientific">Gomphillus americanus</name>
    <dbReference type="NCBI Taxonomy" id="1940652"/>
    <lineage>
        <taxon>Eukaryota</taxon>
        <taxon>Fungi</taxon>
        <taxon>Dikarya</taxon>
        <taxon>Ascomycota</taxon>
        <taxon>Pezizomycotina</taxon>
        <taxon>Lecanoromycetes</taxon>
        <taxon>OSLEUM clade</taxon>
        <taxon>Ostropomycetidae</taxon>
        <taxon>Ostropales</taxon>
        <taxon>Graphidaceae</taxon>
        <taxon>Gomphilloideae</taxon>
        <taxon>Gomphillus</taxon>
    </lineage>
</organism>
<evidence type="ECO:0000256" key="2">
    <source>
        <dbReference type="ARBA" id="ARBA00022801"/>
    </source>
</evidence>
<dbReference type="InterPro" id="IPR017853">
    <property type="entry name" value="GH"/>
</dbReference>
<dbReference type="Proteomes" id="UP000664169">
    <property type="component" value="Unassembled WGS sequence"/>
</dbReference>
<dbReference type="InterPro" id="IPR045857">
    <property type="entry name" value="O16G_dom_2"/>
</dbReference>
<dbReference type="GO" id="GO:0000025">
    <property type="term" value="P:maltose catabolic process"/>
    <property type="evidence" value="ECO:0007669"/>
    <property type="project" value="TreeGrafter"/>
</dbReference>
<dbReference type="GO" id="GO:0004556">
    <property type="term" value="F:alpha-amylase activity"/>
    <property type="evidence" value="ECO:0007669"/>
    <property type="project" value="TreeGrafter"/>
</dbReference>
<dbReference type="EMBL" id="CAJPDQ010000015">
    <property type="protein sequence ID" value="CAF9919826.1"/>
    <property type="molecule type" value="Genomic_DNA"/>
</dbReference>
<evidence type="ECO:0000256" key="1">
    <source>
        <dbReference type="ARBA" id="ARBA00008061"/>
    </source>
</evidence>
<keyword evidence="2" id="KW-0378">Hydrolase</keyword>
<proteinExistence type="inferred from homology"/>
<gene>
    <name evidence="6" type="ORF">GOMPHAMPRED_001888</name>
</gene>
<dbReference type="GO" id="GO:0004574">
    <property type="term" value="F:oligo-1,6-glucosidase activity"/>
    <property type="evidence" value="ECO:0007669"/>
    <property type="project" value="TreeGrafter"/>
</dbReference>
<feature type="domain" description="Glycosyl hydrolase family 13 catalytic" evidence="5">
    <location>
        <begin position="20"/>
        <end position="446"/>
    </location>
</feature>
<dbReference type="Gene3D" id="2.60.40.1180">
    <property type="entry name" value="Golgi alpha-mannosidase II"/>
    <property type="match status" value="1"/>
</dbReference>
<dbReference type="InterPro" id="IPR013780">
    <property type="entry name" value="Glyco_hydro_b"/>
</dbReference>
<dbReference type="CDD" id="cd11333">
    <property type="entry name" value="AmyAc_SI_OligoGlu_DGase"/>
    <property type="match status" value="1"/>
</dbReference>
<dbReference type="Gene3D" id="3.90.400.10">
    <property type="entry name" value="Oligo-1,6-glucosidase, Domain 2"/>
    <property type="match status" value="1"/>
</dbReference>
<dbReference type="SMART" id="SM00642">
    <property type="entry name" value="Aamy"/>
    <property type="match status" value="1"/>
</dbReference>
<dbReference type="Pfam" id="PF00128">
    <property type="entry name" value="Alpha-amylase"/>
    <property type="match status" value="1"/>
</dbReference>
<evidence type="ECO:0000313" key="6">
    <source>
        <dbReference type="EMBL" id="CAF9919826.1"/>
    </source>
</evidence>
<comment type="similarity">
    <text evidence="1">Belongs to the glycosyl hydrolase 13 family.</text>
</comment>
<dbReference type="GO" id="GO:0004575">
    <property type="term" value="F:sucrose alpha-glucosidase activity"/>
    <property type="evidence" value="ECO:0007669"/>
    <property type="project" value="TreeGrafter"/>
</dbReference>
<evidence type="ECO:0000256" key="4">
    <source>
        <dbReference type="ARBA" id="ARBA00026248"/>
    </source>
</evidence>
<dbReference type="FunFam" id="2.60.40.1180:FF:000007">
    <property type="entry name" value="Sucrose isomerase"/>
    <property type="match status" value="1"/>
</dbReference>
<keyword evidence="3" id="KW-0326">Glycosidase</keyword>
<evidence type="ECO:0000313" key="7">
    <source>
        <dbReference type="Proteomes" id="UP000664169"/>
    </source>
</evidence>
<sequence length="603" mass="68944">MAARVGIDVHRWWKEAVVYQIYPSTFKDSNEDGWGDLNGITSKLDYIKELGIDVVWLSPIYKSPNADMGYDIADYKEIDPAYGTLADVDNLIAELGKRGMKLMMDLVVNHTSDQHAWFLESKSNKDNPKHDWYIWKPPKGHDASGKPIPPNNWCMILGYQHSGWHYVESRGEFYLGLFTKEQPDLNWENPEVRAAVHDVMEFWLKRGACGFRMDVINHISKDQRFLDAEIKWPDLPYQMGDQWFANGPRLHEWLKDMNEKILSKYNAMTVGETPFVKDEEEILRTVAVDRKELDMIFIFDIVSLDVNRELAPKDLIEAGNFKGFTAADIATITSKWQKAMTKGGGWNSLFIENHDQPRSVGRYVDGSDEWREKGAKLLAIMQTTLAGTLYIYQGEELGLRNVPNSWDMSEFKDVATVNRWLKAQLTHSSNPEKLETERKAILVHARDNARTPMQWDDTANAGFCPSNVKPWMKANSDYHNINAKAQQQQGAGENGVSTLRFWQQCLTLRRASKLLWIYGDYQDIGSSQQTNEQVFAYTRSSSHGEKAVVALNFTGKELEWELPGDLAVSDWILTNYSEADYPHGKSGQIVLKPWQGVVGKVKN</sequence>
<dbReference type="FunFam" id="3.20.20.80:FF:000064">
    <property type="entry name" value="Oligo-1,6-glucosidase"/>
    <property type="match status" value="2"/>
</dbReference>
<keyword evidence="4" id="KW-0462">Maltose metabolism</keyword>
<protein>
    <recommendedName>
        <fullName evidence="5">Glycosyl hydrolase family 13 catalytic domain-containing protein</fullName>
    </recommendedName>
</protein>
<dbReference type="Gene3D" id="3.20.20.80">
    <property type="entry name" value="Glycosidases"/>
    <property type="match status" value="1"/>
</dbReference>
<dbReference type="SUPFAM" id="SSF51011">
    <property type="entry name" value="Glycosyl hydrolase domain"/>
    <property type="match status" value="1"/>
</dbReference>
<dbReference type="PANTHER" id="PTHR10357:SF232">
    <property type="entry name" value="GLYCOSYL HYDROLASE FAMILY 13 CATALYTIC DOMAIN-CONTAINING PROTEIN"/>
    <property type="match status" value="1"/>
</dbReference>
<name>A0A8H3F5P4_9LECA</name>